<dbReference type="OrthoDB" id="664960at2759"/>
<comment type="similarity">
    <text evidence="1">Belongs to the disease resistance NB-LRR family.</text>
</comment>
<dbReference type="InterPro" id="IPR036388">
    <property type="entry name" value="WH-like_DNA-bd_sf"/>
</dbReference>
<evidence type="ECO:0000313" key="7">
    <source>
        <dbReference type="Proteomes" id="UP001085076"/>
    </source>
</evidence>
<keyword evidence="3" id="KW-0611">Plant defense</keyword>
<dbReference type="InterPro" id="IPR042197">
    <property type="entry name" value="Apaf_helical"/>
</dbReference>
<dbReference type="InterPro" id="IPR002182">
    <property type="entry name" value="NB-ARC"/>
</dbReference>
<dbReference type="GO" id="GO:0042742">
    <property type="term" value="P:defense response to bacterium"/>
    <property type="evidence" value="ECO:0007669"/>
    <property type="project" value="UniProtKB-ARBA"/>
</dbReference>
<name>A0A9D5BVP4_9LILI</name>
<reference evidence="6 7" key="1">
    <citation type="journal article" date="2022" name="Hortic Res">
        <title>The genome of Dioscorea zingiberensis sheds light on the biosynthesis, origin and evolution of the medicinally important diosgenin saponins.</title>
        <authorList>
            <person name="Li Y."/>
            <person name="Tan C."/>
            <person name="Li Z."/>
            <person name="Guo J."/>
            <person name="Li S."/>
            <person name="Chen X."/>
            <person name="Wang C."/>
            <person name="Dai X."/>
            <person name="Yang H."/>
            <person name="Song W."/>
            <person name="Hou L."/>
            <person name="Xu J."/>
            <person name="Tong Z."/>
            <person name="Xu A."/>
            <person name="Yuan X."/>
            <person name="Wang W."/>
            <person name="Yang Q."/>
            <person name="Chen L."/>
            <person name="Sun Z."/>
            <person name="Wang K."/>
            <person name="Pan B."/>
            <person name="Chen J."/>
            <person name="Bao Y."/>
            <person name="Liu F."/>
            <person name="Qi X."/>
            <person name="Gang D.R."/>
            <person name="Wen J."/>
            <person name="Li J."/>
        </authorList>
    </citation>
    <scope>NUCLEOTIDE SEQUENCE [LARGE SCALE GENOMIC DNA]</scope>
    <source>
        <strain evidence="6">Dzin_1.0</strain>
    </source>
</reference>
<evidence type="ECO:0000313" key="6">
    <source>
        <dbReference type="EMBL" id="KAJ0961481.1"/>
    </source>
</evidence>
<dbReference type="Gene3D" id="1.10.10.10">
    <property type="entry name" value="Winged helix-like DNA-binding domain superfamily/Winged helix DNA-binding domain"/>
    <property type="match status" value="1"/>
</dbReference>
<dbReference type="Proteomes" id="UP001085076">
    <property type="component" value="Unassembled WGS sequence"/>
</dbReference>
<keyword evidence="4" id="KW-0547">Nucleotide-binding</keyword>
<dbReference type="InterPro" id="IPR032675">
    <property type="entry name" value="LRR_dom_sf"/>
</dbReference>
<dbReference type="FunFam" id="3.40.50.300:FF:001091">
    <property type="entry name" value="Probable disease resistance protein At1g61300"/>
    <property type="match status" value="1"/>
</dbReference>
<evidence type="ECO:0000256" key="1">
    <source>
        <dbReference type="ARBA" id="ARBA00008894"/>
    </source>
</evidence>
<dbReference type="SUPFAM" id="SSF52058">
    <property type="entry name" value="L domain-like"/>
    <property type="match status" value="1"/>
</dbReference>
<dbReference type="Gene3D" id="3.40.50.300">
    <property type="entry name" value="P-loop containing nucleotide triphosphate hydrolases"/>
    <property type="match status" value="1"/>
</dbReference>
<protein>
    <recommendedName>
        <fullName evidence="5">AAA+ ATPase domain-containing protein</fullName>
    </recommendedName>
</protein>
<dbReference type="Pfam" id="PF23559">
    <property type="entry name" value="WHD_DRP"/>
    <property type="match status" value="1"/>
</dbReference>
<dbReference type="SMART" id="SM00382">
    <property type="entry name" value="AAA"/>
    <property type="match status" value="1"/>
</dbReference>
<dbReference type="InterPro" id="IPR027417">
    <property type="entry name" value="P-loop_NTPase"/>
</dbReference>
<dbReference type="GO" id="GO:0043531">
    <property type="term" value="F:ADP binding"/>
    <property type="evidence" value="ECO:0007669"/>
    <property type="project" value="InterPro"/>
</dbReference>
<comment type="caution">
    <text evidence="6">The sequence shown here is derived from an EMBL/GenBank/DDBJ whole genome shotgun (WGS) entry which is preliminary data.</text>
</comment>
<dbReference type="PANTHER" id="PTHR33463">
    <property type="entry name" value="NB-ARC DOMAIN-CONTAINING PROTEIN-RELATED"/>
    <property type="match status" value="1"/>
</dbReference>
<dbReference type="GO" id="GO:0002758">
    <property type="term" value="P:innate immune response-activating signaling pathway"/>
    <property type="evidence" value="ECO:0007669"/>
    <property type="project" value="UniProtKB-ARBA"/>
</dbReference>
<evidence type="ECO:0000256" key="3">
    <source>
        <dbReference type="ARBA" id="ARBA00022821"/>
    </source>
</evidence>
<evidence type="ECO:0000259" key="5">
    <source>
        <dbReference type="SMART" id="SM00382"/>
    </source>
</evidence>
<keyword evidence="2" id="KW-0677">Repeat</keyword>
<dbReference type="Gene3D" id="1.10.8.430">
    <property type="entry name" value="Helical domain of apoptotic protease-activating factors"/>
    <property type="match status" value="1"/>
</dbReference>
<dbReference type="EMBL" id="JAGGNH010000019">
    <property type="protein sequence ID" value="KAJ0961481.1"/>
    <property type="molecule type" value="Genomic_DNA"/>
</dbReference>
<dbReference type="GO" id="GO:0009626">
    <property type="term" value="P:plant-type hypersensitive response"/>
    <property type="evidence" value="ECO:0007669"/>
    <property type="project" value="UniProtKB-ARBA"/>
</dbReference>
<accession>A0A9D5BVP4</accession>
<dbReference type="PRINTS" id="PR00364">
    <property type="entry name" value="DISEASERSIST"/>
</dbReference>
<feature type="domain" description="AAA+ ATPase" evidence="5">
    <location>
        <begin position="180"/>
        <end position="375"/>
    </location>
</feature>
<dbReference type="InterPro" id="IPR058922">
    <property type="entry name" value="WHD_DRP"/>
</dbReference>
<organism evidence="6 7">
    <name type="scientific">Dioscorea zingiberensis</name>
    <dbReference type="NCBI Taxonomy" id="325984"/>
    <lineage>
        <taxon>Eukaryota</taxon>
        <taxon>Viridiplantae</taxon>
        <taxon>Streptophyta</taxon>
        <taxon>Embryophyta</taxon>
        <taxon>Tracheophyta</taxon>
        <taxon>Spermatophyta</taxon>
        <taxon>Magnoliopsida</taxon>
        <taxon>Liliopsida</taxon>
        <taxon>Dioscoreales</taxon>
        <taxon>Dioscoreaceae</taxon>
        <taxon>Dioscorea</taxon>
    </lineage>
</organism>
<evidence type="ECO:0000256" key="2">
    <source>
        <dbReference type="ARBA" id="ARBA00022737"/>
    </source>
</evidence>
<dbReference type="PANTHER" id="PTHR33463:SF204">
    <property type="entry name" value="NB-ARC DOMAIN-CONTAINING PROTEIN"/>
    <property type="match status" value="1"/>
</dbReference>
<dbReference type="Gene3D" id="3.80.10.10">
    <property type="entry name" value="Ribonuclease Inhibitor"/>
    <property type="match status" value="2"/>
</dbReference>
<dbReference type="FunFam" id="1.10.10.10:FF:000322">
    <property type="entry name" value="Probable disease resistance protein At1g63360"/>
    <property type="match status" value="1"/>
</dbReference>
<dbReference type="GO" id="GO:0005524">
    <property type="term" value="F:ATP binding"/>
    <property type="evidence" value="ECO:0007669"/>
    <property type="project" value="UniProtKB-KW"/>
</dbReference>
<dbReference type="Pfam" id="PF00931">
    <property type="entry name" value="NB-ARC"/>
    <property type="match status" value="1"/>
</dbReference>
<keyword evidence="7" id="KW-1185">Reference proteome</keyword>
<keyword evidence="4" id="KW-0067">ATP-binding</keyword>
<dbReference type="SUPFAM" id="SSF52540">
    <property type="entry name" value="P-loop containing nucleoside triphosphate hydrolases"/>
    <property type="match status" value="1"/>
</dbReference>
<sequence length="938" mass="106288">MGNASSALTCIWDQTLKPVLDPSISRFQATLGDKLSACLFLEGNWRTLDEENTALQTTEVKVKRSIKAEDNKGRDCDEDVAKWQEEAGELEKKFPAIRDDYTNITRCVCGCTPNLCARYRIGQAVYEQLRGVRKLETEAKAFASLAHERLPGAVEDQGKPWTVGLSQTVANLRGILREEDRRIIGIYGKGGVGKSTLLRELNHMLMSEFQQKPEEALEFGVVIFVPVSNMEGLTPEKITDIQEKISDRLGRPWDPNESHAERARQLLAALRKKKKFVIILDDVWKWFDVESLGIPRPDEENHGKLVISSRSFEVCIDMDAHSSTFKVEGLKESAAWELFLATLSDRAISAIKNDQVIEDHARAIARQCRGLPLALKVIGKAVAGLRSREDWSYARTALEISPSGLSGVEEGLLKKLKYSYDMLEPYLQPCFLYCALFPYDCSISKDHLVEYWISEGFMAEFGDLELARTRGHYIIHKLASACLLEDGDTETDVKMHDIIRDEALWIASDCGKRKRSAFVVHAGIATSKAAPDVEDWKDAERISLMSSNIDGLPDSPDCLRLNTLLLLRNPRLQKLHDHFFNFMPRLRVLDLSHTSIRDLPISSGALAMLQHLNLCRTRIVELPKNLGNLKELRNLNLNETFCLARIPTGVLDGLSKLRVLNFYMSNYGKWKVQGDNQSSHGISVEELEHLRELKALGITIHKAVVLERFQQPDVLTKSTRQLSLKFCEGLKSFHLSNFQHMVHLKEISLHSCYELKELIIVKCSDDDDITPQEFNLEVLNLTMLMNFERVMGGVTPNLLQNLQELSIESCPKLESINWILQLSKLQKLSVCDCAGILHLVDNIPEEQKTGLLKPFSKLRSIVLKDLKKLESICPPMTFLSLESIRVQGCLNLSRLPFGAQYYEKTKLPEISGYQEWWKALKWEEKGLEAILRLNFVAI</sequence>
<dbReference type="InterPro" id="IPR003593">
    <property type="entry name" value="AAA+_ATPase"/>
</dbReference>
<dbReference type="AlphaFoldDB" id="A0A9D5BVP4"/>
<dbReference type="Pfam" id="PF23598">
    <property type="entry name" value="LRR_14"/>
    <property type="match status" value="1"/>
</dbReference>
<proteinExistence type="inferred from homology"/>
<gene>
    <name evidence="6" type="ORF">J5N97_001985</name>
</gene>
<evidence type="ECO:0000256" key="4">
    <source>
        <dbReference type="ARBA" id="ARBA00022840"/>
    </source>
</evidence>
<dbReference type="InterPro" id="IPR050905">
    <property type="entry name" value="Plant_NBS-LRR"/>
</dbReference>
<dbReference type="InterPro" id="IPR055414">
    <property type="entry name" value="LRR_R13L4/SHOC2-like"/>
</dbReference>